<dbReference type="AlphaFoldDB" id="A0A0F9JB19"/>
<gene>
    <name evidence="1" type="ORF">LCGC14_1846340</name>
</gene>
<sequence>MKLEFLIRSIPERFTEQFRLDKDNIPLLDVHYDLWFLWNKNDLKYEEGEFKNIKYTLKKIG</sequence>
<organism evidence="1">
    <name type="scientific">marine sediment metagenome</name>
    <dbReference type="NCBI Taxonomy" id="412755"/>
    <lineage>
        <taxon>unclassified sequences</taxon>
        <taxon>metagenomes</taxon>
        <taxon>ecological metagenomes</taxon>
    </lineage>
</organism>
<accession>A0A0F9JB19</accession>
<evidence type="ECO:0000313" key="1">
    <source>
        <dbReference type="EMBL" id="KKL96252.1"/>
    </source>
</evidence>
<reference evidence="1" key="1">
    <citation type="journal article" date="2015" name="Nature">
        <title>Complex archaea that bridge the gap between prokaryotes and eukaryotes.</title>
        <authorList>
            <person name="Spang A."/>
            <person name="Saw J.H."/>
            <person name="Jorgensen S.L."/>
            <person name="Zaremba-Niedzwiedzka K."/>
            <person name="Martijn J."/>
            <person name="Lind A.E."/>
            <person name="van Eijk R."/>
            <person name="Schleper C."/>
            <person name="Guy L."/>
            <person name="Ettema T.J."/>
        </authorList>
    </citation>
    <scope>NUCLEOTIDE SEQUENCE</scope>
</reference>
<comment type="caution">
    <text evidence="1">The sequence shown here is derived from an EMBL/GenBank/DDBJ whole genome shotgun (WGS) entry which is preliminary data.</text>
</comment>
<name>A0A0F9JB19_9ZZZZ</name>
<dbReference type="EMBL" id="LAZR01018480">
    <property type="protein sequence ID" value="KKL96252.1"/>
    <property type="molecule type" value="Genomic_DNA"/>
</dbReference>
<protein>
    <submittedName>
        <fullName evidence="1">Uncharacterized protein</fullName>
    </submittedName>
</protein>
<proteinExistence type="predicted"/>